<dbReference type="InterPro" id="IPR015418">
    <property type="entry name" value="Eaf6"/>
</dbReference>
<evidence type="ECO:0000256" key="7">
    <source>
        <dbReference type="ARBA" id="ARBA00023242"/>
    </source>
</evidence>
<evidence type="ECO:0000313" key="9">
    <source>
        <dbReference type="EMBL" id="EED93997.1"/>
    </source>
</evidence>
<keyword evidence="7" id="KW-0539">Nucleus</keyword>
<evidence type="ECO:0000256" key="8">
    <source>
        <dbReference type="SAM" id="MobiDB-lite"/>
    </source>
</evidence>
<evidence type="ECO:0000256" key="3">
    <source>
        <dbReference type="ARBA" id="ARBA00022853"/>
    </source>
</evidence>
<keyword evidence="5" id="KW-0175">Coiled coil</keyword>
<feature type="compositionally biased region" description="Basic and acidic residues" evidence="8">
    <location>
        <begin position="441"/>
        <end position="455"/>
    </location>
</feature>
<keyword evidence="6" id="KW-0804">Transcription</keyword>
<dbReference type="Pfam" id="PF09340">
    <property type="entry name" value="NuA4"/>
    <property type="match status" value="1"/>
</dbReference>
<feature type="compositionally biased region" description="Polar residues" evidence="8">
    <location>
        <begin position="522"/>
        <end position="536"/>
    </location>
</feature>
<dbReference type="PaxDb" id="35128-Thaps3901"/>
<dbReference type="AlphaFoldDB" id="B8BWA2"/>
<dbReference type="KEGG" id="tps:THAPSDRAFT_3901"/>
<protein>
    <submittedName>
        <fullName evidence="9">Uncharacterized protein</fullName>
    </submittedName>
</protein>
<keyword evidence="10" id="KW-1185">Reference proteome</keyword>
<reference evidence="9 10" key="1">
    <citation type="journal article" date="2004" name="Science">
        <title>The genome of the diatom Thalassiosira pseudonana: ecology, evolution, and metabolism.</title>
        <authorList>
            <person name="Armbrust E.V."/>
            <person name="Berges J.A."/>
            <person name="Bowler C."/>
            <person name="Green B.R."/>
            <person name="Martinez D."/>
            <person name="Putnam N.H."/>
            <person name="Zhou S."/>
            <person name="Allen A.E."/>
            <person name="Apt K.E."/>
            <person name="Bechner M."/>
            <person name="Brzezinski M.A."/>
            <person name="Chaal B.K."/>
            <person name="Chiovitti A."/>
            <person name="Davis A.K."/>
            <person name="Demarest M.S."/>
            <person name="Detter J.C."/>
            <person name="Glavina T."/>
            <person name="Goodstein D."/>
            <person name="Hadi M.Z."/>
            <person name="Hellsten U."/>
            <person name="Hildebrand M."/>
            <person name="Jenkins B.D."/>
            <person name="Jurka J."/>
            <person name="Kapitonov V.V."/>
            <person name="Kroger N."/>
            <person name="Lau W.W."/>
            <person name="Lane T.W."/>
            <person name="Larimer F.W."/>
            <person name="Lippmeier J.C."/>
            <person name="Lucas S."/>
            <person name="Medina M."/>
            <person name="Montsant A."/>
            <person name="Obornik M."/>
            <person name="Parker M.S."/>
            <person name="Palenik B."/>
            <person name="Pazour G.J."/>
            <person name="Richardson P.M."/>
            <person name="Rynearson T.A."/>
            <person name="Saito M.A."/>
            <person name="Schwartz D.C."/>
            <person name="Thamatrakoln K."/>
            <person name="Valentin K."/>
            <person name="Vardi A."/>
            <person name="Wilkerson F.P."/>
            <person name="Rokhsar D.S."/>
        </authorList>
    </citation>
    <scope>NUCLEOTIDE SEQUENCE [LARGE SCALE GENOMIC DNA]</scope>
    <source>
        <strain evidence="9 10">CCMP1335</strain>
    </source>
</reference>
<organism evidence="9 10">
    <name type="scientific">Thalassiosira pseudonana</name>
    <name type="common">Marine diatom</name>
    <name type="synonym">Cyclotella nana</name>
    <dbReference type="NCBI Taxonomy" id="35128"/>
    <lineage>
        <taxon>Eukaryota</taxon>
        <taxon>Sar</taxon>
        <taxon>Stramenopiles</taxon>
        <taxon>Ochrophyta</taxon>
        <taxon>Bacillariophyta</taxon>
        <taxon>Coscinodiscophyceae</taxon>
        <taxon>Thalassiosirophycidae</taxon>
        <taxon>Thalassiosirales</taxon>
        <taxon>Thalassiosiraceae</taxon>
        <taxon>Thalassiosira</taxon>
    </lineage>
</organism>
<feature type="compositionally biased region" description="Low complexity" evidence="8">
    <location>
        <begin position="28"/>
        <end position="42"/>
    </location>
</feature>
<feature type="compositionally biased region" description="Low complexity" evidence="8">
    <location>
        <begin position="684"/>
        <end position="709"/>
    </location>
</feature>
<proteinExistence type="inferred from homology"/>
<evidence type="ECO:0000256" key="2">
    <source>
        <dbReference type="ARBA" id="ARBA00010916"/>
    </source>
</evidence>
<feature type="compositionally biased region" description="Polar residues" evidence="8">
    <location>
        <begin position="382"/>
        <end position="399"/>
    </location>
</feature>
<dbReference type="RefSeq" id="XP_002288561.1">
    <property type="nucleotide sequence ID" value="XM_002288525.1"/>
</dbReference>
<keyword evidence="3" id="KW-0156">Chromatin regulator</keyword>
<gene>
    <name evidence="9" type="ORF">THAPSDRAFT_3901</name>
</gene>
<comment type="subcellular location">
    <subcellularLocation>
        <location evidence="1">Nucleus</location>
    </subcellularLocation>
</comment>
<accession>B8BWA2</accession>
<feature type="compositionally biased region" description="Polar residues" evidence="8">
    <location>
        <begin position="545"/>
        <end position="556"/>
    </location>
</feature>
<feature type="compositionally biased region" description="Basic residues" evidence="8">
    <location>
        <begin position="710"/>
        <end position="723"/>
    </location>
</feature>
<dbReference type="GO" id="GO:0000123">
    <property type="term" value="C:histone acetyltransferase complex"/>
    <property type="evidence" value="ECO:0007669"/>
    <property type="project" value="InterPro"/>
</dbReference>
<dbReference type="Proteomes" id="UP000001449">
    <property type="component" value="Chromosome 3"/>
</dbReference>
<feature type="region of interest" description="Disordered" evidence="8">
    <location>
        <begin position="22"/>
        <end position="47"/>
    </location>
</feature>
<dbReference type="InParanoid" id="B8BWA2"/>
<feature type="region of interest" description="Disordered" evidence="8">
    <location>
        <begin position="376"/>
        <end position="478"/>
    </location>
</feature>
<feature type="compositionally biased region" description="Polar residues" evidence="8">
    <location>
        <begin position="624"/>
        <end position="636"/>
    </location>
</feature>
<feature type="compositionally biased region" description="Low complexity" evidence="8">
    <location>
        <begin position="113"/>
        <end position="125"/>
    </location>
</feature>
<reference evidence="9 10" key="2">
    <citation type="journal article" date="2008" name="Nature">
        <title>The Phaeodactylum genome reveals the evolutionary history of diatom genomes.</title>
        <authorList>
            <person name="Bowler C."/>
            <person name="Allen A.E."/>
            <person name="Badger J.H."/>
            <person name="Grimwood J."/>
            <person name="Jabbari K."/>
            <person name="Kuo A."/>
            <person name="Maheswari U."/>
            <person name="Martens C."/>
            <person name="Maumus F."/>
            <person name="Otillar R.P."/>
            <person name="Rayko E."/>
            <person name="Salamov A."/>
            <person name="Vandepoele K."/>
            <person name="Beszteri B."/>
            <person name="Gruber A."/>
            <person name="Heijde M."/>
            <person name="Katinka M."/>
            <person name="Mock T."/>
            <person name="Valentin K."/>
            <person name="Verret F."/>
            <person name="Berges J.A."/>
            <person name="Brownlee C."/>
            <person name="Cadoret J.P."/>
            <person name="Chiovitti A."/>
            <person name="Choi C.J."/>
            <person name="Coesel S."/>
            <person name="De Martino A."/>
            <person name="Detter J.C."/>
            <person name="Durkin C."/>
            <person name="Falciatore A."/>
            <person name="Fournet J."/>
            <person name="Haruta M."/>
            <person name="Huysman M.J."/>
            <person name="Jenkins B.D."/>
            <person name="Jiroutova K."/>
            <person name="Jorgensen R.E."/>
            <person name="Joubert Y."/>
            <person name="Kaplan A."/>
            <person name="Kroger N."/>
            <person name="Kroth P.G."/>
            <person name="La Roche J."/>
            <person name="Lindquist E."/>
            <person name="Lommer M."/>
            <person name="Martin-Jezequel V."/>
            <person name="Lopez P.J."/>
            <person name="Lucas S."/>
            <person name="Mangogna M."/>
            <person name="McGinnis K."/>
            <person name="Medlin L.K."/>
            <person name="Montsant A."/>
            <person name="Oudot-Le Secq M.P."/>
            <person name="Napoli C."/>
            <person name="Obornik M."/>
            <person name="Parker M.S."/>
            <person name="Petit J.L."/>
            <person name="Porcel B.M."/>
            <person name="Poulsen N."/>
            <person name="Robison M."/>
            <person name="Rychlewski L."/>
            <person name="Rynearson T.A."/>
            <person name="Schmutz J."/>
            <person name="Shapiro H."/>
            <person name="Siaut M."/>
            <person name="Stanley M."/>
            <person name="Sussman M.R."/>
            <person name="Taylor A.R."/>
            <person name="Vardi A."/>
            <person name="von Dassow P."/>
            <person name="Vyverman W."/>
            <person name="Willis A."/>
            <person name="Wyrwicz L.S."/>
            <person name="Rokhsar D.S."/>
            <person name="Weissenbach J."/>
            <person name="Armbrust E.V."/>
            <person name="Green B.R."/>
            <person name="Van de Peer Y."/>
            <person name="Grigoriev I.V."/>
        </authorList>
    </citation>
    <scope>NUCLEOTIDE SEQUENCE [LARGE SCALE GENOMIC DNA]</scope>
    <source>
        <strain evidence="9 10">CCMP1335</strain>
    </source>
</reference>
<evidence type="ECO:0000256" key="1">
    <source>
        <dbReference type="ARBA" id="ARBA00004123"/>
    </source>
</evidence>
<name>B8BWA2_THAPS</name>
<evidence type="ECO:0000256" key="5">
    <source>
        <dbReference type="ARBA" id="ARBA00023054"/>
    </source>
</evidence>
<sequence length="723" mass="77282">MKSYIAPAGKVWPPALRHKLGIPEDEASSSSPSDDSTTDNSSLFPMMVSTSTTSSSYTANQLRKQIHKSYAALTSIQRQLYRGEEAYFEDSYAHRGNLFGGWDNIWIDNHTGGNSNGDSSGTNGADGHHGGGGQQHKSSILKRMPNDYRWFSSSCTTVIPTGDGKIAALGRASLAECPPAHLKSSPLKASKITDLKTQQSSASSEGGVIESIGIKAAPVVAQGRDKGGAITADKSIATNTTGGTVPGEAVVSKQTERQIQSCDVQKVQVEDAKSPSEVAYPIVLPSVAVSKNTEKPFISTDGSTSQFSTKRTKTDSPVAVSAPSLVSASSVHSQQPAAEMCPKENTTVDVTSLSLDVTLPPTYEVDIDTTKIRDAQEEDPISAQQPRSQTPASTPSIKSFATKPDPVPLSKAVENPNSNTETKETRCGAVKSTSEVVPSNEKSEIPSDGEKEKTETMLPEDAPNIVENKSASSKGVVSKIPEAGDEAVVTTSTVVEECPAKENIQDMESLMPEKKKQKIEHSTVQATTAKSANLMSASKERTKNQPKMKTLTSYFKQQDKDVEESVPAADATSTTREEAPVMESADIETQMPPQKKLMTDQSASEDAMKSEEPTNNTKKDSEQHQLPSKSHPTIETTAMPGAQPAKRQKANCPPAVPSPTTRRSRKRSVSTASASKSESEEELTLSQLKASTKASESTTKQKASAATKKAPPRRTARKRNLSR</sequence>
<dbReference type="GO" id="GO:0005634">
    <property type="term" value="C:nucleus"/>
    <property type="evidence" value="ECO:0007669"/>
    <property type="project" value="UniProtKB-SubCell"/>
</dbReference>
<evidence type="ECO:0000256" key="4">
    <source>
        <dbReference type="ARBA" id="ARBA00023015"/>
    </source>
</evidence>
<feature type="compositionally biased region" description="Basic and acidic residues" evidence="8">
    <location>
        <begin position="606"/>
        <end position="623"/>
    </location>
</feature>
<dbReference type="eggNOG" id="ENOG502T15B">
    <property type="taxonomic scope" value="Eukaryota"/>
</dbReference>
<comment type="similarity">
    <text evidence="2">Belongs to the EAF6 family.</text>
</comment>
<keyword evidence="4" id="KW-0805">Transcription regulation</keyword>
<dbReference type="EMBL" id="CM000640">
    <property type="protein sequence ID" value="EED93997.1"/>
    <property type="molecule type" value="Genomic_DNA"/>
</dbReference>
<evidence type="ECO:0000256" key="6">
    <source>
        <dbReference type="ARBA" id="ARBA00023163"/>
    </source>
</evidence>
<dbReference type="OMA" id="CPAKENI"/>
<feature type="region of interest" description="Disordered" evidence="8">
    <location>
        <begin position="113"/>
        <end position="138"/>
    </location>
</feature>
<feature type="region of interest" description="Disordered" evidence="8">
    <location>
        <begin position="500"/>
        <end position="723"/>
    </location>
</feature>
<dbReference type="HOGENOM" id="CLU_382895_0_0_1"/>
<evidence type="ECO:0000313" key="10">
    <source>
        <dbReference type="Proteomes" id="UP000001449"/>
    </source>
</evidence>
<dbReference type="GeneID" id="7452094"/>
<dbReference type="GO" id="GO:0006325">
    <property type="term" value="P:chromatin organization"/>
    <property type="evidence" value="ECO:0007669"/>
    <property type="project" value="UniProtKB-KW"/>
</dbReference>